<dbReference type="RefSeq" id="WP_229962644.1">
    <property type="nucleotide sequence ID" value="NZ_JAJJWI010000028.1"/>
</dbReference>
<dbReference type="Proteomes" id="UP001597369">
    <property type="component" value="Unassembled WGS sequence"/>
</dbReference>
<dbReference type="Gene3D" id="3.10.450.50">
    <property type="match status" value="1"/>
</dbReference>
<proteinExistence type="predicted"/>
<sequence length="120" mass="13541">MENNEALTKEVLVHHLTAFGNNDLEEIMKDYTEESEVLTPSGPLKGVAAIRQFFADYFVAIPTGLAFEMKQMTVTHYVGYVAWASDSEIATIPMGTDTFFLEGDKIRFHTVADHRIIKQQ</sequence>
<dbReference type="EMBL" id="JBHUHV010000034">
    <property type="protein sequence ID" value="MFD2067385.1"/>
    <property type="molecule type" value="Genomic_DNA"/>
</dbReference>
<keyword evidence="3" id="KW-1185">Reference proteome</keyword>
<comment type="caution">
    <text evidence="2">The sequence shown here is derived from an EMBL/GenBank/DDBJ whole genome shotgun (WGS) entry which is preliminary data.</text>
</comment>
<dbReference type="InterPro" id="IPR037401">
    <property type="entry name" value="SnoaL-like"/>
</dbReference>
<evidence type="ECO:0000313" key="2">
    <source>
        <dbReference type="EMBL" id="MFD2067385.1"/>
    </source>
</evidence>
<protein>
    <submittedName>
        <fullName evidence="2">Nuclear transport factor 2 family protein</fullName>
    </submittedName>
</protein>
<evidence type="ECO:0000259" key="1">
    <source>
        <dbReference type="Pfam" id="PF12680"/>
    </source>
</evidence>
<reference evidence="3" key="1">
    <citation type="journal article" date="2019" name="Int. J. Syst. Evol. Microbiol.">
        <title>The Global Catalogue of Microorganisms (GCM) 10K type strain sequencing project: providing services to taxonomists for standard genome sequencing and annotation.</title>
        <authorList>
            <consortium name="The Broad Institute Genomics Platform"/>
            <consortium name="The Broad Institute Genome Sequencing Center for Infectious Disease"/>
            <person name="Wu L."/>
            <person name="Ma J."/>
        </authorList>
    </citation>
    <scope>NUCLEOTIDE SEQUENCE [LARGE SCALE GENOMIC DNA]</scope>
    <source>
        <strain evidence="3">JCM 16545</strain>
    </source>
</reference>
<dbReference type="Pfam" id="PF12680">
    <property type="entry name" value="SnoaL_2"/>
    <property type="match status" value="1"/>
</dbReference>
<feature type="domain" description="SnoaL-like" evidence="1">
    <location>
        <begin position="14"/>
        <end position="116"/>
    </location>
</feature>
<organism evidence="2 3">
    <name type="scientific">Pontibacter silvestris</name>
    <dbReference type="NCBI Taxonomy" id="2305183"/>
    <lineage>
        <taxon>Bacteria</taxon>
        <taxon>Pseudomonadati</taxon>
        <taxon>Bacteroidota</taxon>
        <taxon>Cytophagia</taxon>
        <taxon>Cytophagales</taxon>
        <taxon>Hymenobacteraceae</taxon>
        <taxon>Pontibacter</taxon>
    </lineage>
</organism>
<dbReference type="InterPro" id="IPR032710">
    <property type="entry name" value="NTF2-like_dom_sf"/>
</dbReference>
<accession>A0ABW4WZD9</accession>
<name>A0ABW4WZD9_9BACT</name>
<dbReference type="SUPFAM" id="SSF54427">
    <property type="entry name" value="NTF2-like"/>
    <property type="match status" value="1"/>
</dbReference>
<gene>
    <name evidence="2" type="ORF">ACFSKU_10870</name>
</gene>
<evidence type="ECO:0000313" key="3">
    <source>
        <dbReference type="Proteomes" id="UP001597369"/>
    </source>
</evidence>